<evidence type="ECO:0000313" key="1">
    <source>
        <dbReference type="EMBL" id="QHS91666.1"/>
    </source>
</evidence>
<name>A0A6C0BHM0_9ZZZZ</name>
<protein>
    <submittedName>
        <fullName evidence="1">Uncharacterized protein</fullName>
    </submittedName>
</protein>
<dbReference type="EMBL" id="MN739162">
    <property type="protein sequence ID" value="QHS91666.1"/>
    <property type="molecule type" value="Genomic_DNA"/>
</dbReference>
<dbReference type="AlphaFoldDB" id="A0A6C0BHM0"/>
<reference evidence="1" key="1">
    <citation type="journal article" date="2020" name="Nature">
        <title>Giant virus diversity and host interactions through global metagenomics.</title>
        <authorList>
            <person name="Schulz F."/>
            <person name="Roux S."/>
            <person name="Paez-Espino D."/>
            <person name="Jungbluth S."/>
            <person name="Walsh D.A."/>
            <person name="Denef V.J."/>
            <person name="McMahon K.D."/>
            <person name="Konstantinidis K.T."/>
            <person name="Eloe-Fadrosh E.A."/>
            <person name="Kyrpides N.C."/>
            <person name="Woyke T."/>
        </authorList>
    </citation>
    <scope>NUCLEOTIDE SEQUENCE</scope>
    <source>
        <strain evidence="1">GVMAG-M-3300013006-15</strain>
    </source>
</reference>
<proteinExistence type="predicted"/>
<accession>A0A6C0BHM0</accession>
<sequence length="84" mass="9550">MKELLVIVAIALIILLFVQRQVEEAFTDTTDRIKKITDPPLYTNKYLPNPLAQGPLKGNPNLTWNENAVTTKWIKDLKGYLPSI</sequence>
<organism evidence="1">
    <name type="scientific">viral metagenome</name>
    <dbReference type="NCBI Taxonomy" id="1070528"/>
    <lineage>
        <taxon>unclassified sequences</taxon>
        <taxon>metagenomes</taxon>
        <taxon>organismal metagenomes</taxon>
    </lineage>
</organism>